<dbReference type="AlphaFoldDB" id="A0A3E2HRJ9"/>
<reference evidence="2 3" key="1">
    <citation type="submission" date="2018-05" db="EMBL/GenBank/DDBJ databases">
        <title>Draft genome sequence of Scytalidium lignicola DSM 105466, a ubiquitous saprotrophic fungus.</title>
        <authorList>
            <person name="Buettner E."/>
            <person name="Gebauer A.M."/>
            <person name="Hofrichter M."/>
            <person name="Liers C."/>
            <person name="Kellner H."/>
        </authorList>
    </citation>
    <scope>NUCLEOTIDE SEQUENCE [LARGE SCALE GENOMIC DNA]</scope>
    <source>
        <strain evidence="2 3">DSM 105466</strain>
    </source>
</reference>
<feature type="region of interest" description="Disordered" evidence="1">
    <location>
        <begin position="375"/>
        <end position="416"/>
    </location>
</feature>
<proteinExistence type="predicted"/>
<feature type="non-terminal residue" evidence="2">
    <location>
        <position position="1"/>
    </location>
</feature>
<accession>A0A3E2HRJ9</accession>
<dbReference type="EMBL" id="NCSJ02000004">
    <property type="protein sequence ID" value="RFU35912.1"/>
    <property type="molecule type" value="Genomic_DNA"/>
</dbReference>
<dbReference type="CDD" id="cd02440">
    <property type="entry name" value="AdoMet_MTases"/>
    <property type="match status" value="1"/>
</dbReference>
<dbReference type="Pfam" id="PF13489">
    <property type="entry name" value="Methyltransf_23"/>
    <property type="match status" value="1"/>
</dbReference>
<protein>
    <recommendedName>
        <fullName evidence="4">Methyltransferase domain-containing protein</fullName>
    </recommendedName>
</protein>
<dbReference type="Proteomes" id="UP000258309">
    <property type="component" value="Unassembled WGS sequence"/>
</dbReference>
<dbReference type="OrthoDB" id="2013972at2759"/>
<feature type="compositionally biased region" description="Basic and acidic residues" evidence="1">
    <location>
        <begin position="396"/>
        <end position="405"/>
    </location>
</feature>
<name>A0A3E2HRJ9_SCYLI</name>
<dbReference type="InterPro" id="IPR029063">
    <property type="entry name" value="SAM-dependent_MTases_sf"/>
</dbReference>
<keyword evidence="3" id="KW-1185">Reference proteome</keyword>
<dbReference type="SUPFAM" id="SSF53335">
    <property type="entry name" value="S-adenosyl-L-methionine-dependent methyltransferases"/>
    <property type="match status" value="1"/>
</dbReference>
<evidence type="ECO:0000313" key="3">
    <source>
        <dbReference type="Proteomes" id="UP000258309"/>
    </source>
</evidence>
<comment type="caution">
    <text evidence="2">The sequence shown here is derived from an EMBL/GenBank/DDBJ whole genome shotgun (WGS) entry which is preliminary data.</text>
</comment>
<dbReference type="PANTHER" id="PTHR43591:SF105">
    <property type="entry name" value="METHYLTRANSFERASE DOMAIN-CONTAINING PROTEIN-RELATED"/>
    <property type="match status" value="1"/>
</dbReference>
<dbReference type="PANTHER" id="PTHR43591">
    <property type="entry name" value="METHYLTRANSFERASE"/>
    <property type="match status" value="1"/>
</dbReference>
<evidence type="ECO:0000256" key="1">
    <source>
        <dbReference type="SAM" id="MobiDB-lite"/>
    </source>
</evidence>
<dbReference type="Gene3D" id="3.40.50.150">
    <property type="entry name" value="Vaccinia Virus protein VP39"/>
    <property type="match status" value="1"/>
</dbReference>
<feature type="non-terminal residue" evidence="2">
    <location>
        <position position="434"/>
    </location>
</feature>
<sequence>MAGGGDGTSCNKERELLSEDGMNFPTDMEVDDEVQDRRALDLDSEDIKSLAAHSFRLRSSGKSIFRRLQSDQDTLNSTRSLYDGDVVYTLENGRIYCGNYHVPVDDDELDRQRISHQVQLNLLQGSPTTIKLTSPTKILDIGTGTGDWAMEMGDLYPSAEVIGTDIAKIQPSAVPLNVFFEIDDAEEEDGWTWPANEFDLVHLRNMSGAFTDWRNIYREAFTCLKPGGWIEVCDFDDFRVLQNFLTPESNLAELMAAIKIASVKAGRPRSIDHLEPAVLQSLDFVDVKISEYEIPLGIWPDDEEDKSTGKLWLIACLCGIEALTLRLLTRELGWEPERVKRLCEGVSRELKSVALDPEKSKGLVVKSKVLVGRKPGGLNNVGEPHQDSSNTSGQDEIAKDYEKQRQNGVNKDLQGTERIMRIPASSEALDYSIE</sequence>
<feature type="region of interest" description="Disordered" evidence="1">
    <location>
        <begin position="1"/>
        <end position="30"/>
    </location>
</feature>
<evidence type="ECO:0008006" key="4">
    <source>
        <dbReference type="Google" id="ProtNLM"/>
    </source>
</evidence>
<dbReference type="STRING" id="5539.A0A3E2HRJ9"/>
<dbReference type="OMA" id="DWAIEMS"/>
<evidence type="ECO:0000313" key="2">
    <source>
        <dbReference type="EMBL" id="RFU35912.1"/>
    </source>
</evidence>
<dbReference type="GO" id="GO:0008168">
    <property type="term" value="F:methyltransferase activity"/>
    <property type="evidence" value="ECO:0007669"/>
    <property type="project" value="TreeGrafter"/>
</dbReference>
<organism evidence="2 3">
    <name type="scientific">Scytalidium lignicola</name>
    <name type="common">Hyphomycete</name>
    <dbReference type="NCBI Taxonomy" id="5539"/>
    <lineage>
        <taxon>Eukaryota</taxon>
        <taxon>Fungi</taxon>
        <taxon>Dikarya</taxon>
        <taxon>Ascomycota</taxon>
        <taxon>Pezizomycotina</taxon>
        <taxon>Leotiomycetes</taxon>
        <taxon>Leotiomycetes incertae sedis</taxon>
        <taxon>Scytalidium</taxon>
    </lineage>
</organism>
<gene>
    <name evidence="2" type="ORF">B7463_g486</name>
</gene>